<organism evidence="8 9">
    <name type="scientific">Gracilibacillus salinarum</name>
    <dbReference type="NCBI Taxonomy" id="2932255"/>
    <lineage>
        <taxon>Bacteria</taxon>
        <taxon>Bacillati</taxon>
        <taxon>Bacillota</taxon>
        <taxon>Bacilli</taxon>
        <taxon>Bacillales</taxon>
        <taxon>Bacillaceae</taxon>
        <taxon>Gracilibacillus</taxon>
    </lineage>
</organism>
<dbReference type="Proteomes" id="UP000831537">
    <property type="component" value="Chromosome"/>
</dbReference>
<comment type="cofactor">
    <cofactor evidence="1">
        <name>a divalent metal cation</name>
        <dbReference type="ChEBI" id="CHEBI:60240"/>
    </cofactor>
</comment>
<sequence>MKSMTGFGRQELQLAEMYIIAEVKTVNHRYLDIAFQMPKFLVPIEDQLKKIIQQRVNRGKVSVTIDVSGVGTSSKKIITNWDLVEQYIKQFQQIKQTYQLDGEVTLDMLGQFPDIFEVEQREESKTDTDMKVLLTLEKAVENLHAMRLKEGTELGKDLQLRTEIIQNKIKQLGERRKIVIIEYQERIKERINSYLENTSVYDESRLFQEIALLAEKGDITEELTRIHSHIMQFQQLLKETEPIGRRLDFIVQELNRELNTIGSKSNDTWISEQIVSLKSESEKMKEQIQNVE</sequence>
<evidence type="ECO:0000256" key="1">
    <source>
        <dbReference type="ARBA" id="ARBA00001968"/>
    </source>
</evidence>
<keyword evidence="2" id="KW-0540">Nuclease</keyword>
<name>A0ABY4GNH4_9BACI</name>
<dbReference type="Pfam" id="PF08340">
    <property type="entry name" value="YicC-like_C"/>
    <property type="match status" value="1"/>
</dbReference>
<gene>
    <name evidence="8" type="ORF">MUN87_01020</name>
</gene>
<dbReference type="InterPro" id="IPR005229">
    <property type="entry name" value="YicC/YloC-like"/>
</dbReference>
<evidence type="ECO:0000313" key="8">
    <source>
        <dbReference type="EMBL" id="UOQ85520.1"/>
    </source>
</evidence>
<dbReference type="Pfam" id="PF03755">
    <property type="entry name" value="YicC-like_N"/>
    <property type="match status" value="1"/>
</dbReference>
<evidence type="ECO:0000256" key="2">
    <source>
        <dbReference type="ARBA" id="ARBA00022722"/>
    </source>
</evidence>
<evidence type="ECO:0000259" key="7">
    <source>
        <dbReference type="Pfam" id="PF08340"/>
    </source>
</evidence>
<dbReference type="PANTHER" id="PTHR30636">
    <property type="entry name" value="UPF0701 PROTEIN YICC"/>
    <property type="match status" value="1"/>
</dbReference>
<evidence type="ECO:0000313" key="9">
    <source>
        <dbReference type="Proteomes" id="UP000831537"/>
    </source>
</evidence>
<evidence type="ECO:0000256" key="5">
    <source>
        <dbReference type="ARBA" id="ARBA00035648"/>
    </source>
</evidence>
<comment type="similarity">
    <text evidence="5">Belongs to the YicC/YloC family.</text>
</comment>
<proteinExistence type="inferred from homology"/>
<accession>A0ABY4GNH4</accession>
<protein>
    <submittedName>
        <fullName evidence="8">YicC family protein</fullName>
    </submittedName>
</protein>
<keyword evidence="9" id="KW-1185">Reference proteome</keyword>
<dbReference type="PANTHER" id="PTHR30636:SF3">
    <property type="entry name" value="UPF0701 PROTEIN YICC"/>
    <property type="match status" value="1"/>
</dbReference>
<dbReference type="RefSeq" id="WP_244745052.1">
    <property type="nucleotide sequence ID" value="NZ_CP095071.1"/>
</dbReference>
<evidence type="ECO:0000256" key="3">
    <source>
        <dbReference type="ARBA" id="ARBA00022759"/>
    </source>
</evidence>
<dbReference type="InterPro" id="IPR013551">
    <property type="entry name" value="YicC-like_C"/>
</dbReference>
<dbReference type="EMBL" id="CP095071">
    <property type="protein sequence ID" value="UOQ85520.1"/>
    <property type="molecule type" value="Genomic_DNA"/>
</dbReference>
<evidence type="ECO:0000259" key="6">
    <source>
        <dbReference type="Pfam" id="PF03755"/>
    </source>
</evidence>
<evidence type="ECO:0000256" key="4">
    <source>
        <dbReference type="ARBA" id="ARBA00022801"/>
    </source>
</evidence>
<feature type="domain" description="Endoribonuclease YicC-like C-terminal" evidence="7">
    <location>
        <begin position="175"/>
        <end position="292"/>
    </location>
</feature>
<feature type="domain" description="Endoribonuclease YicC-like N-terminal" evidence="6">
    <location>
        <begin position="1"/>
        <end position="155"/>
    </location>
</feature>
<reference evidence="8 9" key="1">
    <citation type="submission" date="2022-04" db="EMBL/GenBank/DDBJ databases">
        <title>Gracilibacillus sp. isolated from saltern.</title>
        <authorList>
            <person name="Won M."/>
            <person name="Lee C.-M."/>
            <person name="Woen H.-Y."/>
            <person name="Kwon S.-W."/>
        </authorList>
    </citation>
    <scope>NUCLEOTIDE SEQUENCE [LARGE SCALE GENOMIC DNA]</scope>
    <source>
        <strain evidence="8 9">SSPM10-3</strain>
    </source>
</reference>
<keyword evidence="4" id="KW-0378">Hydrolase</keyword>
<keyword evidence="3" id="KW-0255">Endonuclease</keyword>
<dbReference type="InterPro" id="IPR013527">
    <property type="entry name" value="YicC-like_N"/>
</dbReference>
<dbReference type="NCBIfam" id="TIGR00255">
    <property type="entry name" value="YicC/YloC family endoribonuclease"/>
    <property type="match status" value="1"/>
</dbReference>